<feature type="transmembrane region" description="Helical" evidence="1">
    <location>
        <begin position="41"/>
        <end position="61"/>
    </location>
</feature>
<dbReference type="Pfam" id="PF10993">
    <property type="entry name" value="DUF2818"/>
    <property type="match status" value="1"/>
</dbReference>
<dbReference type="RefSeq" id="WP_011829016.1">
    <property type="nucleotide sequence ID" value="NC_008825.1"/>
</dbReference>
<keyword evidence="1" id="KW-1133">Transmembrane helix</keyword>
<dbReference type="InterPro" id="IPR016768">
    <property type="entry name" value="UCP019883"/>
</dbReference>
<dbReference type="Proteomes" id="UP000000366">
    <property type="component" value="Chromosome"/>
</dbReference>
<dbReference type="EMBL" id="CP000555">
    <property type="protein sequence ID" value="ABM94379.1"/>
    <property type="molecule type" value="Genomic_DNA"/>
</dbReference>
<dbReference type="eggNOG" id="ENOG5032Z6F">
    <property type="taxonomic scope" value="Bacteria"/>
</dbReference>
<gene>
    <name evidence="2" type="ordered locus">Mpe_A1417</name>
</gene>
<organism evidence="2 3">
    <name type="scientific">Methylibium petroleiphilum (strain ATCC BAA-1232 / LMG 22953 / PM1)</name>
    <dbReference type="NCBI Taxonomy" id="420662"/>
    <lineage>
        <taxon>Bacteria</taxon>
        <taxon>Pseudomonadati</taxon>
        <taxon>Pseudomonadota</taxon>
        <taxon>Betaproteobacteria</taxon>
        <taxon>Burkholderiales</taxon>
        <taxon>Sphaerotilaceae</taxon>
        <taxon>Methylibium</taxon>
    </lineage>
</organism>
<feature type="transmembrane region" description="Helical" evidence="1">
    <location>
        <begin position="73"/>
        <end position="96"/>
    </location>
</feature>
<protein>
    <submittedName>
        <fullName evidence="2">Putative transmembrane protein</fullName>
    </submittedName>
</protein>
<reference evidence="2 3" key="1">
    <citation type="journal article" date="2007" name="J. Bacteriol.">
        <title>Whole-genome analysis of the methyl tert-butyl ether-degrading beta-proteobacterium Methylibium petroleiphilum PM1.</title>
        <authorList>
            <person name="Kane S.R."/>
            <person name="Chakicherla A.Y."/>
            <person name="Chain P.S.G."/>
            <person name="Schmidt R."/>
            <person name="Shin M.W."/>
            <person name="Legler T.C."/>
            <person name="Scow K.M."/>
            <person name="Larimer F.W."/>
            <person name="Lucas S.M."/>
            <person name="Richardson P.M."/>
            <person name="Hristova K.R."/>
        </authorList>
    </citation>
    <scope>NUCLEOTIDE SEQUENCE [LARGE SCALE GENOMIC DNA]</scope>
    <source>
        <strain evidence="3">ATCC BAA-1232 / LMG 22953 / PM1</strain>
    </source>
</reference>
<evidence type="ECO:0000313" key="3">
    <source>
        <dbReference type="Proteomes" id="UP000000366"/>
    </source>
</evidence>
<sequence>MTTSPAVWLVLALALLAANLPFVNERLFVVGPQRAPAKPLGWRLLELLSLGALVVLLGMGLEARIGQRHPQGWEFYAVMLCLFFTFAFPGFVWRYLRRHPPG</sequence>
<evidence type="ECO:0000313" key="2">
    <source>
        <dbReference type="EMBL" id="ABM94379.1"/>
    </source>
</evidence>
<dbReference type="HOGENOM" id="CLU_159301_1_0_4"/>
<dbReference type="STRING" id="420662.Mpe_A1417"/>
<accession>A2SFP0</accession>
<dbReference type="PIRSF" id="PIRSF019883">
    <property type="entry name" value="UCP019883"/>
    <property type="match status" value="1"/>
</dbReference>
<keyword evidence="1 2" id="KW-0812">Transmembrane</keyword>
<keyword evidence="3" id="KW-1185">Reference proteome</keyword>
<evidence type="ECO:0000256" key="1">
    <source>
        <dbReference type="SAM" id="Phobius"/>
    </source>
</evidence>
<keyword evidence="1" id="KW-0472">Membrane</keyword>
<dbReference type="AlphaFoldDB" id="A2SFP0"/>
<name>A2SFP0_METPP</name>
<dbReference type="KEGG" id="mpt:Mpe_A1417"/>
<proteinExistence type="predicted"/>